<sequence length="287" mass="31415">MLLRPERRQRIRKEDISNPSNFVHIAHIGWDSRQLEDDSTPTQLPSALSSGSNTATGIVSEDVSQTPSRRPRLRPPPPIPCQPLQPPSVICSTRPTVETDESVEAEVNLLTSAESFFITAAEPPFITIAAESTLPEPSPEDSPSMPTTKGEIVAEVQEDVTPEIEILNIEESCTSLLDEPKSASLTDDSMNQPPEEDIRSAARVADLEAICLLLEGDLKRAKVTRDALKSLITCAICMTQRKSAALQPCGHTFCAECPQRFESSSVTSRRICPLCNQSYSSIVSFRL</sequence>
<evidence type="ECO:0000313" key="8">
    <source>
        <dbReference type="WBParaSite" id="PSAMB.scaffold1469size31109.g13310.t1"/>
    </source>
</evidence>
<dbReference type="InterPro" id="IPR013083">
    <property type="entry name" value="Znf_RING/FYVE/PHD"/>
</dbReference>
<dbReference type="InterPro" id="IPR036936">
    <property type="entry name" value="CRIB_dom_sf"/>
</dbReference>
<organism evidence="7 8">
    <name type="scientific">Plectus sambesii</name>
    <dbReference type="NCBI Taxonomy" id="2011161"/>
    <lineage>
        <taxon>Eukaryota</taxon>
        <taxon>Metazoa</taxon>
        <taxon>Ecdysozoa</taxon>
        <taxon>Nematoda</taxon>
        <taxon>Chromadorea</taxon>
        <taxon>Plectida</taxon>
        <taxon>Plectina</taxon>
        <taxon>Plectoidea</taxon>
        <taxon>Plectidae</taxon>
        <taxon>Plectus</taxon>
    </lineage>
</organism>
<protein>
    <submittedName>
        <fullName evidence="8">Uncharacterized protein</fullName>
    </submittedName>
</protein>
<keyword evidence="2" id="KW-0862">Zinc</keyword>
<dbReference type="InterPro" id="IPR001841">
    <property type="entry name" value="Znf_RING"/>
</dbReference>
<feature type="domain" description="CRIB" evidence="6">
    <location>
        <begin position="16"/>
        <end position="29"/>
    </location>
</feature>
<keyword evidence="1 3" id="KW-0479">Metal-binding</keyword>
<name>A0A914V529_9BILA</name>
<dbReference type="InterPro" id="IPR000095">
    <property type="entry name" value="CRIB_dom"/>
</dbReference>
<keyword evidence="7" id="KW-1185">Reference proteome</keyword>
<dbReference type="Pfam" id="PF00786">
    <property type="entry name" value="PBD"/>
    <property type="match status" value="1"/>
</dbReference>
<dbReference type="GO" id="GO:0008270">
    <property type="term" value="F:zinc ion binding"/>
    <property type="evidence" value="ECO:0007669"/>
    <property type="project" value="UniProtKB-KW"/>
</dbReference>
<evidence type="ECO:0000313" key="7">
    <source>
        <dbReference type="Proteomes" id="UP000887566"/>
    </source>
</evidence>
<dbReference type="Proteomes" id="UP000887566">
    <property type="component" value="Unplaced"/>
</dbReference>
<accession>A0A914V529</accession>
<evidence type="ECO:0000256" key="4">
    <source>
        <dbReference type="SAM" id="MobiDB-lite"/>
    </source>
</evidence>
<evidence type="ECO:0000259" key="5">
    <source>
        <dbReference type="PROSITE" id="PS50089"/>
    </source>
</evidence>
<dbReference type="SMART" id="SM00285">
    <property type="entry name" value="PBD"/>
    <property type="match status" value="1"/>
</dbReference>
<feature type="compositionally biased region" description="Pro residues" evidence="4">
    <location>
        <begin position="74"/>
        <end position="86"/>
    </location>
</feature>
<feature type="region of interest" description="Disordered" evidence="4">
    <location>
        <begin position="33"/>
        <end position="88"/>
    </location>
</feature>
<reference evidence="8" key="1">
    <citation type="submission" date="2022-11" db="UniProtKB">
        <authorList>
            <consortium name="WormBaseParasite"/>
        </authorList>
    </citation>
    <scope>IDENTIFICATION</scope>
</reference>
<evidence type="ECO:0000256" key="1">
    <source>
        <dbReference type="ARBA" id="ARBA00022771"/>
    </source>
</evidence>
<feature type="compositionally biased region" description="Polar residues" evidence="4">
    <location>
        <begin position="40"/>
        <end position="66"/>
    </location>
</feature>
<dbReference type="PANTHER" id="PTHR46629">
    <property type="entry name" value="OS01G0917900 PROTEIN"/>
    <property type="match status" value="1"/>
</dbReference>
<dbReference type="WBParaSite" id="PSAMB.scaffold1469size31109.g13310.t1">
    <property type="protein sequence ID" value="PSAMB.scaffold1469size31109.g13310.t1"/>
    <property type="gene ID" value="PSAMB.scaffold1469size31109.g13310"/>
</dbReference>
<proteinExistence type="predicted"/>
<feature type="domain" description="RING-type" evidence="5">
    <location>
        <begin position="234"/>
        <end position="276"/>
    </location>
</feature>
<dbReference type="Gene3D" id="3.30.40.10">
    <property type="entry name" value="Zinc/RING finger domain, C3HC4 (zinc finger)"/>
    <property type="match status" value="1"/>
</dbReference>
<dbReference type="Pfam" id="PF13920">
    <property type="entry name" value="zf-C3HC4_3"/>
    <property type="match status" value="1"/>
</dbReference>
<evidence type="ECO:0000256" key="2">
    <source>
        <dbReference type="ARBA" id="ARBA00022833"/>
    </source>
</evidence>
<evidence type="ECO:0000259" key="6">
    <source>
        <dbReference type="PROSITE" id="PS50108"/>
    </source>
</evidence>
<dbReference type="PROSITE" id="PS50089">
    <property type="entry name" value="ZF_RING_2"/>
    <property type="match status" value="1"/>
</dbReference>
<dbReference type="SMART" id="SM00184">
    <property type="entry name" value="RING"/>
    <property type="match status" value="1"/>
</dbReference>
<dbReference type="PROSITE" id="PS50108">
    <property type="entry name" value="CRIB"/>
    <property type="match status" value="1"/>
</dbReference>
<dbReference type="SUPFAM" id="SSF57850">
    <property type="entry name" value="RING/U-box"/>
    <property type="match status" value="1"/>
</dbReference>
<keyword evidence="1 3" id="KW-0863">Zinc-finger</keyword>
<dbReference type="Gene3D" id="3.90.810.10">
    <property type="entry name" value="CRIB domain"/>
    <property type="match status" value="1"/>
</dbReference>
<evidence type="ECO:0000256" key="3">
    <source>
        <dbReference type="PROSITE-ProRule" id="PRU00175"/>
    </source>
</evidence>
<dbReference type="AlphaFoldDB" id="A0A914V529"/>
<dbReference type="CDD" id="cd00132">
    <property type="entry name" value="CRIB"/>
    <property type="match status" value="1"/>
</dbReference>